<dbReference type="CDD" id="cd02503">
    <property type="entry name" value="MobA"/>
    <property type="match status" value="1"/>
</dbReference>
<reference evidence="9" key="1">
    <citation type="submission" date="2022-06" db="EMBL/GenBank/DDBJ databases">
        <title>Complete genome sequences of two strains of the flax pathogen Septoria linicola.</title>
        <authorList>
            <person name="Lapalu N."/>
            <person name="Simon A."/>
            <person name="Demenou B."/>
            <person name="Paumier D."/>
            <person name="Guillot M.-P."/>
            <person name="Gout L."/>
            <person name="Valade R."/>
        </authorList>
    </citation>
    <scope>NUCLEOTIDE SEQUENCE</scope>
    <source>
        <strain evidence="9">SE15195</strain>
    </source>
</reference>
<keyword evidence="5" id="KW-0460">Magnesium</keyword>
<dbReference type="Proteomes" id="UP001056384">
    <property type="component" value="Chromosome 10"/>
</dbReference>
<evidence type="ECO:0000256" key="2">
    <source>
        <dbReference type="ARBA" id="ARBA00022679"/>
    </source>
</evidence>
<dbReference type="GO" id="GO:0016779">
    <property type="term" value="F:nucleotidyltransferase activity"/>
    <property type="evidence" value="ECO:0007669"/>
    <property type="project" value="UniProtKB-KW"/>
</dbReference>
<organism evidence="9 10">
    <name type="scientific">Septoria linicola</name>
    <dbReference type="NCBI Taxonomy" id="215465"/>
    <lineage>
        <taxon>Eukaryota</taxon>
        <taxon>Fungi</taxon>
        <taxon>Dikarya</taxon>
        <taxon>Ascomycota</taxon>
        <taxon>Pezizomycotina</taxon>
        <taxon>Dothideomycetes</taxon>
        <taxon>Dothideomycetidae</taxon>
        <taxon>Mycosphaerellales</taxon>
        <taxon>Mycosphaerellaceae</taxon>
        <taxon>Septoria</taxon>
    </lineage>
</organism>
<evidence type="ECO:0000256" key="6">
    <source>
        <dbReference type="ARBA" id="ARBA00023134"/>
    </source>
</evidence>
<evidence type="ECO:0000256" key="7">
    <source>
        <dbReference type="ARBA" id="ARBA00023150"/>
    </source>
</evidence>
<dbReference type="SUPFAM" id="SSF53448">
    <property type="entry name" value="Nucleotide-diphospho-sugar transferases"/>
    <property type="match status" value="1"/>
</dbReference>
<keyword evidence="9" id="KW-0548">Nucleotidyltransferase</keyword>
<accession>A0A9Q9B3Y5</accession>
<evidence type="ECO:0000256" key="3">
    <source>
        <dbReference type="ARBA" id="ARBA00022723"/>
    </source>
</evidence>
<name>A0A9Q9B3Y5_9PEZI</name>
<keyword evidence="1" id="KW-0963">Cytoplasm</keyword>
<evidence type="ECO:0000259" key="8">
    <source>
        <dbReference type="Pfam" id="PF12804"/>
    </source>
</evidence>
<dbReference type="InterPro" id="IPR013482">
    <property type="entry name" value="Molybde_CF_guanTrfase"/>
</dbReference>
<protein>
    <submittedName>
        <fullName evidence="9">Molybdenum cofactor guanylyltransferase, mobA-like NTP transferase</fullName>
    </submittedName>
</protein>
<dbReference type="AlphaFoldDB" id="A0A9Q9B3Y5"/>
<evidence type="ECO:0000313" key="10">
    <source>
        <dbReference type="Proteomes" id="UP001056384"/>
    </source>
</evidence>
<keyword evidence="6" id="KW-0342">GTP-binding</keyword>
<dbReference type="InterPro" id="IPR025877">
    <property type="entry name" value="MobA-like_NTP_Trfase"/>
</dbReference>
<dbReference type="Pfam" id="PF12804">
    <property type="entry name" value="NTP_transf_3"/>
    <property type="match status" value="1"/>
</dbReference>
<evidence type="ECO:0000256" key="5">
    <source>
        <dbReference type="ARBA" id="ARBA00022842"/>
    </source>
</evidence>
<dbReference type="GO" id="GO:0046872">
    <property type="term" value="F:metal ion binding"/>
    <property type="evidence" value="ECO:0007669"/>
    <property type="project" value="UniProtKB-KW"/>
</dbReference>
<evidence type="ECO:0000256" key="4">
    <source>
        <dbReference type="ARBA" id="ARBA00022741"/>
    </source>
</evidence>
<evidence type="ECO:0000256" key="1">
    <source>
        <dbReference type="ARBA" id="ARBA00022490"/>
    </source>
</evidence>
<keyword evidence="3" id="KW-0479">Metal-binding</keyword>
<keyword evidence="7" id="KW-0501">Molybdenum cofactor biosynthesis</keyword>
<keyword evidence="2" id="KW-0808">Transferase</keyword>
<keyword evidence="10" id="KW-1185">Reference proteome</keyword>
<feature type="domain" description="MobA-like NTP transferase" evidence="8">
    <location>
        <begin position="1"/>
        <end position="143"/>
    </location>
</feature>
<dbReference type="PANTHER" id="PTHR19136:SF81">
    <property type="entry name" value="MOLYBDENUM COFACTOR GUANYLYLTRANSFERASE"/>
    <property type="match status" value="1"/>
</dbReference>
<evidence type="ECO:0000313" key="9">
    <source>
        <dbReference type="EMBL" id="USW57775.1"/>
    </source>
</evidence>
<dbReference type="GO" id="GO:0005525">
    <property type="term" value="F:GTP binding"/>
    <property type="evidence" value="ECO:0007669"/>
    <property type="project" value="UniProtKB-KW"/>
</dbReference>
<dbReference type="Gene3D" id="3.90.550.10">
    <property type="entry name" value="Spore Coat Polysaccharide Biosynthesis Protein SpsA, Chain A"/>
    <property type="match status" value="1"/>
</dbReference>
<dbReference type="EMBL" id="CP099427">
    <property type="protein sequence ID" value="USW57775.1"/>
    <property type="molecule type" value="Genomic_DNA"/>
</dbReference>
<gene>
    <name evidence="9" type="ORF">Slin15195_G110940</name>
</gene>
<dbReference type="InterPro" id="IPR029044">
    <property type="entry name" value="Nucleotide-diphossugar_trans"/>
</dbReference>
<proteinExistence type="predicted"/>
<dbReference type="GO" id="GO:0006777">
    <property type="term" value="P:Mo-molybdopterin cofactor biosynthetic process"/>
    <property type="evidence" value="ECO:0007669"/>
    <property type="project" value="UniProtKB-KW"/>
</dbReference>
<keyword evidence="4" id="KW-0547">Nucleotide-binding</keyword>
<sequence length="189" mass="21349">MGQPKHSLIFPDERSMVSHLIERIRSALSGISTVHISLRDEDQSFQDPDDDQVQFIYDSDNYSAQRLDLGPASGLLAAHYRHPTVHWLVIACDYPLLHVDDLRHMIESYESPLTCFENASGWPEPRLAIWSPSALQALEKNVQAGITGPVNTLRSLQTKRLKPLHEQSLLNANTPADWDAARRTFLLDV</sequence>
<dbReference type="PANTHER" id="PTHR19136">
    <property type="entry name" value="MOLYBDENUM COFACTOR GUANYLYLTRANSFERASE"/>
    <property type="match status" value="1"/>
</dbReference>